<keyword evidence="1" id="KW-0812">Transmembrane</keyword>
<name>A0A136LYT9_9BACT</name>
<accession>A0A136LYT9</accession>
<keyword evidence="1" id="KW-0472">Membrane</keyword>
<proteinExistence type="predicted"/>
<evidence type="ECO:0000256" key="1">
    <source>
        <dbReference type="SAM" id="Phobius"/>
    </source>
</evidence>
<organism evidence="2 3">
    <name type="scientific">candidate division WS6 bacterium OLB20</name>
    <dbReference type="NCBI Taxonomy" id="1617426"/>
    <lineage>
        <taxon>Bacteria</taxon>
        <taxon>Candidatus Dojkabacteria</taxon>
    </lineage>
</organism>
<dbReference type="AlphaFoldDB" id="A0A136LYT9"/>
<keyword evidence="1" id="KW-1133">Transmembrane helix</keyword>
<protein>
    <submittedName>
        <fullName evidence="2">Uncharacterized protein</fullName>
    </submittedName>
</protein>
<feature type="transmembrane region" description="Helical" evidence="1">
    <location>
        <begin position="28"/>
        <end position="52"/>
    </location>
</feature>
<comment type="caution">
    <text evidence="2">The sequence shown here is derived from an EMBL/GenBank/DDBJ whole genome shotgun (WGS) entry which is preliminary data.</text>
</comment>
<sequence>MQENSDQGQTETMASQQQTQRARKGIPVVRYSVIAVLLIFVLVIIAGIVSGLSNTVRLEDSDGSCRTDQCIIFDAFQEDDFATWEVQPGWPLFLSVSGSAGNKGEGVTIRCPVSPSGPELMTKLLMLLDREAVQDCRVE</sequence>
<dbReference type="STRING" id="1617426.TR69_WS6001000853"/>
<dbReference type="EMBL" id="JYNZ01000003">
    <property type="protein sequence ID" value="KXK26832.1"/>
    <property type="molecule type" value="Genomic_DNA"/>
</dbReference>
<evidence type="ECO:0000313" key="3">
    <source>
        <dbReference type="Proteomes" id="UP000070457"/>
    </source>
</evidence>
<gene>
    <name evidence="2" type="ORF">TR69_WS6001000853</name>
</gene>
<evidence type="ECO:0000313" key="2">
    <source>
        <dbReference type="EMBL" id="KXK26832.1"/>
    </source>
</evidence>
<reference evidence="2 3" key="1">
    <citation type="submission" date="2015-02" db="EMBL/GenBank/DDBJ databases">
        <title>Improved understanding of the partial-nitritation anammox process through 23 genomes representing the majority of the microbial community.</title>
        <authorList>
            <person name="Speth D.R."/>
            <person name="In T Zandt M."/>
            <person name="Guerrero Cruz S."/>
            <person name="Jetten M.S."/>
            <person name="Dutilh B.E."/>
        </authorList>
    </citation>
    <scope>NUCLEOTIDE SEQUENCE [LARGE SCALE GENOMIC DNA]</scope>
    <source>
        <strain evidence="2">OLB20</strain>
    </source>
</reference>
<dbReference type="Proteomes" id="UP000070457">
    <property type="component" value="Unassembled WGS sequence"/>
</dbReference>